<dbReference type="Proteomes" id="UP000190037">
    <property type="component" value="Unassembled WGS sequence"/>
</dbReference>
<dbReference type="RefSeq" id="WP_078978834.1">
    <property type="nucleotide sequence ID" value="NZ_MWQN01000001.1"/>
</dbReference>
<accession>A0A1T3P647</accession>
<dbReference type="InterPro" id="IPR011037">
    <property type="entry name" value="Pyrv_Knase-like_insert_dom_sf"/>
</dbReference>
<sequence length="275" mass="29611">MISVGELIHYPVKGCAGIPVERISLTPAGLAHDRAFMVTDPDGVFRTQRRDPLLASIRPEIDADGTRLTLHRPDADPVAIEVDTDGPRRDVDLFGNPYLGIDQGDGPAAWLSDALGVPSRLVRVPPEHDRVTDGAIPGTCGYADSSPLHVLSRASLALLNARLAERGEAPLPMSRFRPNVVVDGWAEPHTEDRIRRFTLGEAELGYAKLAIRCAVTLVDQRTGAKAGPEPLRTFAGYRRAPQGGVAFGGKFAVLRPGKVALGDELTVTEWGESEM</sequence>
<dbReference type="GO" id="GO:0030170">
    <property type="term" value="F:pyridoxal phosphate binding"/>
    <property type="evidence" value="ECO:0007669"/>
    <property type="project" value="InterPro"/>
</dbReference>
<dbReference type="SUPFAM" id="SSF50800">
    <property type="entry name" value="PK beta-barrel domain-like"/>
    <property type="match status" value="1"/>
</dbReference>
<feature type="domain" description="MOSC" evidence="1">
    <location>
        <begin position="119"/>
        <end position="268"/>
    </location>
</feature>
<dbReference type="AlphaFoldDB" id="A0A1T3P647"/>
<name>A0A1T3P647_9ACTN</name>
<dbReference type="Pfam" id="PF03473">
    <property type="entry name" value="MOSC"/>
    <property type="match status" value="1"/>
</dbReference>
<evidence type="ECO:0000259" key="1">
    <source>
        <dbReference type="PROSITE" id="PS51340"/>
    </source>
</evidence>
<dbReference type="InterPro" id="IPR005303">
    <property type="entry name" value="MOCOS_middle"/>
</dbReference>
<dbReference type="GO" id="GO:0030151">
    <property type="term" value="F:molybdenum ion binding"/>
    <property type="evidence" value="ECO:0007669"/>
    <property type="project" value="InterPro"/>
</dbReference>
<dbReference type="PANTHER" id="PTHR14237">
    <property type="entry name" value="MOLYBDOPTERIN COFACTOR SULFURASE MOSC"/>
    <property type="match status" value="1"/>
</dbReference>
<comment type="caution">
    <text evidence="2">The sequence shown here is derived from an EMBL/GenBank/DDBJ whole genome shotgun (WGS) entry which is preliminary data.</text>
</comment>
<dbReference type="InterPro" id="IPR005302">
    <property type="entry name" value="MoCF_Sase_C"/>
</dbReference>
<dbReference type="OrthoDB" id="9793178at2"/>
<protein>
    <submittedName>
        <fullName evidence="2">MOSC domain-containing protein</fullName>
    </submittedName>
</protein>
<dbReference type="EMBL" id="MWQN01000001">
    <property type="protein sequence ID" value="OPC84536.1"/>
    <property type="molecule type" value="Genomic_DNA"/>
</dbReference>
<dbReference type="PANTHER" id="PTHR14237:SF19">
    <property type="entry name" value="MITOCHONDRIAL AMIDOXIME REDUCING COMPONENT 1"/>
    <property type="match status" value="1"/>
</dbReference>
<dbReference type="SUPFAM" id="SSF141673">
    <property type="entry name" value="MOSC N-terminal domain-like"/>
    <property type="match status" value="1"/>
</dbReference>
<proteinExistence type="predicted"/>
<dbReference type="PROSITE" id="PS51340">
    <property type="entry name" value="MOSC"/>
    <property type="match status" value="1"/>
</dbReference>
<evidence type="ECO:0000313" key="3">
    <source>
        <dbReference type="Proteomes" id="UP000190037"/>
    </source>
</evidence>
<keyword evidence="3" id="KW-1185">Reference proteome</keyword>
<dbReference type="Pfam" id="PF03476">
    <property type="entry name" value="MOSC_N"/>
    <property type="match status" value="1"/>
</dbReference>
<reference evidence="2 3" key="1">
    <citation type="submission" date="2017-03" db="EMBL/GenBank/DDBJ databases">
        <title>Draft genome sequence of Streptomyces scabrisporus NF3, endophyte isolated from Amphipterygium adstringens.</title>
        <authorList>
            <person name="Vazquez M."/>
            <person name="Ceapa C.D."/>
            <person name="Rodriguez Luna D."/>
            <person name="Sanchez Esquivel S."/>
        </authorList>
    </citation>
    <scope>NUCLEOTIDE SEQUENCE [LARGE SCALE GENOMIC DNA]</scope>
    <source>
        <strain evidence="2 3">NF3</strain>
    </source>
</reference>
<dbReference type="STRING" id="159449.B4N89_29670"/>
<gene>
    <name evidence="2" type="ORF">B4N89_29670</name>
</gene>
<evidence type="ECO:0000313" key="2">
    <source>
        <dbReference type="EMBL" id="OPC84536.1"/>
    </source>
</evidence>
<organism evidence="2 3">
    <name type="scientific">Embleya scabrispora</name>
    <dbReference type="NCBI Taxonomy" id="159449"/>
    <lineage>
        <taxon>Bacteria</taxon>
        <taxon>Bacillati</taxon>
        <taxon>Actinomycetota</taxon>
        <taxon>Actinomycetes</taxon>
        <taxon>Kitasatosporales</taxon>
        <taxon>Streptomycetaceae</taxon>
        <taxon>Embleya</taxon>
    </lineage>
</organism>
<dbReference type="GO" id="GO:0003824">
    <property type="term" value="F:catalytic activity"/>
    <property type="evidence" value="ECO:0007669"/>
    <property type="project" value="InterPro"/>
</dbReference>